<dbReference type="RefSeq" id="WP_088451307.1">
    <property type="nucleotide sequence ID" value="NZ_JACHXO010000004.1"/>
</dbReference>
<organism evidence="2 3">
    <name type="scientific">Roseateles terrae</name>
    <dbReference type="NCBI Taxonomy" id="431060"/>
    <lineage>
        <taxon>Bacteria</taxon>
        <taxon>Pseudomonadati</taxon>
        <taxon>Pseudomonadota</taxon>
        <taxon>Betaproteobacteria</taxon>
        <taxon>Burkholderiales</taxon>
        <taxon>Sphaerotilaceae</taxon>
        <taxon>Roseateles</taxon>
    </lineage>
</organism>
<dbReference type="Proteomes" id="UP000574369">
    <property type="component" value="Unassembled WGS sequence"/>
</dbReference>
<gene>
    <name evidence="2" type="ORF">FHS28_002751</name>
</gene>
<feature type="transmembrane region" description="Helical" evidence="1">
    <location>
        <begin position="126"/>
        <end position="151"/>
    </location>
</feature>
<keyword evidence="1" id="KW-1133">Transmembrane helix</keyword>
<proteinExistence type="predicted"/>
<dbReference type="EMBL" id="JACHXO010000004">
    <property type="protein sequence ID" value="MBB3195348.1"/>
    <property type="molecule type" value="Genomic_DNA"/>
</dbReference>
<feature type="transmembrane region" description="Helical" evidence="1">
    <location>
        <begin position="82"/>
        <end position="105"/>
    </location>
</feature>
<sequence>MEYVIVKWLHVLSATVVFGTGIGSAFHMLMASLRRDPAIAAQVVRQVVWADWLFTTSTMVFQPLSGWYLAHLMGMPVLQTRWLAGSLLLYVVAGLCWLPVVVIQIRMRDLALQAQHAGTALPPRYFFLLRWWTALGVPALLAFLGVFYLMVAKPV</sequence>
<name>A0ABR6GTB7_9BURK</name>
<feature type="transmembrane region" description="Helical" evidence="1">
    <location>
        <begin position="6"/>
        <end position="26"/>
    </location>
</feature>
<dbReference type="Pfam" id="PF10027">
    <property type="entry name" value="DUF2269"/>
    <property type="match status" value="1"/>
</dbReference>
<evidence type="ECO:0000313" key="3">
    <source>
        <dbReference type="Proteomes" id="UP000574369"/>
    </source>
</evidence>
<keyword evidence="1" id="KW-0812">Transmembrane</keyword>
<reference evidence="2 3" key="1">
    <citation type="submission" date="2020-08" db="EMBL/GenBank/DDBJ databases">
        <title>Genomic Encyclopedia of Type Strains, Phase III (KMG-III): the genomes of soil and plant-associated and newly described type strains.</title>
        <authorList>
            <person name="Whitman W."/>
        </authorList>
    </citation>
    <scope>NUCLEOTIDE SEQUENCE [LARGE SCALE GENOMIC DNA]</scope>
    <source>
        <strain evidence="2 3">CECT 7247</strain>
    </source>
</reference>
<feature type="transmembrane region" description="Helical" evidence="1">
    <location>
        <begin position="47"/>
        <end position="70"/>
    </location>
</feature>
<evidence type="ECO:0000256" key="1">
    <source>
        <dbReference type="SAM" id="Phobius"/>
    </source>
</evidence>
<dbReference type="InterPro" id="IPR018729">
    <property type="entry name" value="DUF2269_transmembrane"/>
</dbReference>
<comment type="caution">
    <text evidence="2">The sequence shown here is derived from an EMBL/GenBank/DDBJ whole genome shotgun (WGS) entry which is preliminary data.</text>
</comment>
<accession>A0ABR6GTB7</accession>
<protein>
    <submittedName>
        <fullName evidence="2">Membrane protein</fullName>
    </submittedName>
</protein>
<keyword evidence="1" id="KW-0472">Membrane</keyword>
<keyword evidence="3" id="KW-1185">Reference proteome</keyword>
<evidence type="ECO:0000313" key="2">
    <source>
        <dbReference type="EMBL" id="MBB3195348.1"/>
    </source>
</evidence>